<dbReference type="SUPFAM" id="SSF63829">
    <property type="entry name" value="Calcium-dependent phosphotriesterase"/>
    <property type="match status" value="1"/>
</dbReference>
<dbReference type="RefSeq" id="WP_072714467.1">
    <property type="nucleotide sequence ID" value="NZ_FRAU01000001.1"/>
</dbReference>
<sequence>MARLLPRITGSLLGCLLLVFELRGQAPIALSPELILSGEQFGKAVALAVDRRGRVLVADARAYQIVLFDSAGAALDTLGRRGEGPGEFQFPPRHLTYQPDTDVLYALELFSGRVHAWRLSPATKWIGTRSLVASLSDAQRVEAVWAWGADTLVLRVVERRRGRNVHNLEALRWYHWTQRTQVALFALRPAEAIRTEVSYTILPFLARTLVDVRPGQGIAWLWSDSLIVHIYDPRSQRWAHLPFRITRRLPFTQTQWQQAVDRMRRLAPPRYKSLVYPRPQRNYWPYTDDLLLDDQRRVWLRLQQGPEVTDQTVYLVVSEKDQRQIVLEGSVNLEVVQQGQAWGIRNAPDGLKEVVRYRLPFDR</sequence>
<evidence type="ECO:0000313" key="2">
    <source>
        <dbReference type="Proteomes" id="UP000185812"/>
    </source>
</evidence>
<name>A0A1M6QHN3_9BACT</name>
<dbReference type="Gene3D" id="2.120.10.30">
    <property type="entry name" value="TolB, C-terminal domain"/>
    <property type="match status" value="1"/>
</dbReference>
<dbReference type="InterPro" id="IPR011042">
    <property type="entry name" value="6-blade_b-propeller_TolB-like"/>
</dbReference>
<dbReference type="OrthoDB" id="1037972at2"/>
<evidence type="ECO:0000313" key="1">
    <source>
        <dbReference type="EMBL" id="SHK19752.1"/>
    </source>
</evidence>
<keyword evidence="2" id="KW-1185">Reference proteome</keyword>
<gene>
    <name evidence="1" type="ORF">SAMN04488087_0627</name>
</gene>
<dbReference type="Proteomes" id="UP000185812">
    <property type="component" value="Unassembled WGS sequence"/>
</dbReference>
<dbReference type="EMBL" id="FRAU01000001">
    <property type="protein sequence ID" value="SHK19752.1"/>
    <property type="molecule type" value="Genomic_DNA"/>
</dbReference>
<organism evidence="1 2">
    <name type="scientific">Rhodothermus profundi</name>
    <dbReference type="NCBI Taxonomy" id="633813"/>
    <lineage>
        <taxon>Bacteria</taxon>
        <taxon>Pseudomonadati</taxon>
        <taxon>Rhodothermota</taxon>
        <taxon>Rhodothermia</taxon>
        <taxon>Rhodothermales</taxon>
        <taxon>Rhodothermaceae</taxon>
        <taxon>Rhodothermus</taxon>
    </lineage>
</organism>
<proteinExistence type="predicted"/>
<protein>
    <recommendedName>
        <fullName evidence="3">6-bladed beta-propeller protein</fullName>
    </recommendedName>
</protein>
<accession>A0A1M6QHN3</accession>
<evidence type="ECO:0008006" key="3">
    <source>
        <dbReference type="Google" id="ProtNLM"/>
    </source>
</evidence>
<dbReference type="AlphaFoldDB" id="A0A1M6QHN3"/>
<reference evidence="2" key="1">
    <citation type="submission" date="2016-11" db="EMBL/GenBank/DDBJ databases">
        <authorList>
            <person name="Varghese N."/>
            <person name="Submissions S."/>
        </authorList>
    </citation>
    <scope>NUCLEOTIDE SEQUENCE [LARGE SCALE GENOMIC DNA]</scope>
    <source>
        <strain evidence="2">DSM 22212</strain>
    </source>
</reference>
<dbReference type="STRING" id="633813.SAMN04488087_0627"/>